<comment type="caution">
    <text evidence="2">The sequence shown here is derived from an EMBL/GenBank/DDBJ whole genome shotgun (WGS) entry which is preliminary data.</text>
</comment>
<feature type="compositionally biased region" description="Basic and acidic residues" evidence="1">
    <location>
        <begin position="240"/>
        <end position="252"/>
    </location>
</feature>
<evidence type="ECO:0000256" key="1">
    <source>
        <dbReference type="SAM" id="MobiDB-lite"/>
    </source>
</evidence>
<proteinExistence type="predicted"/>
<name>A0A017TI76_9BACT</name>
<organism evidence="2 3">
    <name type="scientific">Chondromyces apiculatus DSM 436</name>
    <dbReference type="NCBI Taxonomy" id="1192034"/>
    <lineage>
        <taxon>Bacteria</taxon>
        <taxon>Pseudomonadati</taxon>
        <taxon>Myxococcota</taxon>
        <taxon>Polyangia</taxon>
        <taxon>Polyangiales</taxon>
        <taxon>Polyangiaceae</taxon>
        <taxon>Chondromyces</taxon>
    </lineage>
</organism>
<keyword evidence="3" id="KW-1185">Reference proteome</keyword>
<dbReference type="OrthoDB" id="5509255at2"/>
<dbReference type="AlphaFoldDB" id="A0A017TI76"/>
<evidence type="ECO:0000313" key="2">
    <source>
        <dbReference type="EMBL" id="EYF08562.1"/>
    </source>
</evidence>
<dbReference type="RefSeq" id="WP_044235590.1">
    <property type="nucleotide sequence ID" value="NZ_ASRX01000003.1"/>
</dbReference>
<reference evidence="2 3" key="1">
    <citation type="submission" date="2013-05" db="EMBL/GenBank/DDBJ databases">
        <title>Genome assembly of Chondromyces apiculatus DSM 436.</title>
        <authorList>
            <person name="Sharma G."/>
            <person name="Khatri I."/>
            <person name="Kaur C."/>
            <person name="Mayilraj S."/>
            <person name="Subramanian S."/>
        </authorList>
    </citation>
    <scope>NUCLEOTIDE SEQUENCE [LARGE SCALE GENOMIC DNA]</scope>
    <source>
        <strain evidence="2 3">DSM 436</strain>
    </source>
</reference>
<evidence type="ECO:0000313" key="3">
    <source>
        <dbReference type="Proteomes" id="UP000019678"/>
    </source>
</evidence>
<feature type="region of interest" description="Disordered" evidence="1">
    <location>
        <begin position="228"/>
        <end position="264"/>
    </location>
</feature>
<gene>
    <name evidence="2" type="ORF">CAP_4092</name>
</gene>
<sequence length="264" mass="28366">MLDTAHLEVDRQINVGNALGPILAALRPTPLQSTTVTRGDAVIAATLALLNARGTPPKLVDQATDSVVTAFDRTLDTREQMLRDTLVPLGPQQLEALGRLRFLRARLFPTGTTFIRLPMELEWRHLTELKTHLEDDEVVAAIEALGLQPEVEHVSAHLERYGRALGQDGGGAGRATELASTAWHEAFRRFAAQVLADYGDDLATQRELLGPYEAQLVQQRVLARAQRRARAAEAAGAGGGKDEGGKDEEHGPPSKLGSAAPAAG</sequence>
<dbReference type="Proteomes" id="UP000019678">
    <property type="component" value="Unassembled WGS sequence"/>
</dbReference>
<protein>
    <submittedName>
        <fullName evidence="2">Uncharacterized protein</fullName>
    </submittedName>
</protein>
<dbReference type="EMBL" id="ASRX01000003">
    <property type="protein sequence ID" value="EYF08562.1"/>
    <property type="molecule type" value="Genomic_DNA"/>
</dbReference>
<accession>A0A017TI76</accession>